<dbReference type="PANTHER" id="PTHR36840:SF1">
    <property type="entry name" value="BLL5714 PROTEIN"/>
    <property type="match status" value="1"/>
</dbReference>
<feature type="transmembrane region" description="Helical" evidence="1">
    <location>
        <begin position="113"/>
        <end position="130"/>
    </location>
</feature>
<name>A0A0H5PDD6_NOCFR</name>
<evidence type="ECO:0000313" key="3">
    <source>
        <dbReference type="Proteomes" id="UP000057820"/>
    </source>
</evidence>
<evidence type="ECO:0000256" key="1">
    <source>
        <dbReference type="SAM" id="Phobius"/>
    </source>
</evidence>
<keyword evidence="2" id="KW-0614">Plasmid</keyword>
<proteinExistence type="predicted"/>
<dbReference type="AlphaFoldDB" id="A0A0H5PDD6"/>
<feature type="transmembrane region" description="Helical" evidence="1">
    <location>
        <begin position="81"/>
        <end position="101"/>
    </location>
</feature>
<feature type="transmembrane region" description="Helical" evidence="1">
    <location>
        <begin position="385"/>
        <end position="417"/>
    </location>
</feature>
<feature type="transmembrane region" description="Helical" evidence="1">
    <location>
        <begin position="310"/>
        <end position="328"/>
    </location>
</feature>
<feature type="transmembrane region" description="Helical" evidence="1">
    <location>
        <begin position="236"/>
        <end position="260"/>
    </location>
</feature>
<dbReference type="PANTHER" id="PTHR36840">
    <property type="entry name" value="BLL5714 PROTEIN"/>
    <property type="match status" value="1"/>
</dbReference>
<feature type="transmembrane region" description="Helical" evidence="1">
    <location>
        <begin position="266"/>
        <end position="290"/>
    </location>
</feature>
<gene>
    <name evidence="2" type="ORF">ERS450000_03931</name>
</gene>
<geneLocation type="plasmid" evidence="2">
    <name>2</name>
</geneLocation>
<feature type="transmembrane region" description="Helical" evidence="1">
    <location>
        <begin position="142"/>
        <end position="164"/>
    </location>
</feature>
<evidence type="ECO:0000313" key="2">
    <source>
        <dbReference type="EMBL" id="CRY80571.1"/>
    </source>
</evidence>
<protein>
    <submittedName>
        <fullName evidence="2">Predicted membrane protein</fullName>
    </submittedName>
</protein>
<keyword evidence="1" id="KW-0472">Membrane</keyword>
<dbReference type="KEGG" id="nfr:ERS450000_03931"/>
<dbReference type="Pfam" id="PF06772">
    <property type="entry name" value="LtrA"/>
    <property type="match status" value="1"/>
</dbReference>
<reference evidence="3" key="1">
    <citation type="submission" date="2015-03" db="EMBL/GenBank/DDBJ databases">
        <authorList>
            <consortium name="Pathogen Informatics"/>
        </authorList>
    </citation>
    <scope>NUCLEOTIDE SEQUENCE [LARGE SCALE GENOMIC DNA]</scope>
    <source>
        <strain evidence="3">NCTC11134</strain>
        <plasmid evidence="3">2</plasmid>
    </source>
</reference>
<feature type="transmembrane region" description="Helical" evidence="1">
    <location>
        <begin position="348"/>
        <end position="373"/>
    </location>
</feature>
<keyword evidence="1" id="KW-1133">Transmembrane helix</keyword>
<feature type="transmembrane region" description="Helical" evidence="1">
    <location>
        <begin position="176"/>
        <end position="197"/>
    </location>
</feature>
<dbReference type="InterPro" id="IPR010640">
    <property type="entry name" value="Low_temperature_requirement_A"/>
</dbReference>
<organism evidence="2 3">
    <name type="scientific">Nocardia farcinica</name>
    <dbReference type="NCBI Taxonomy" id="37329"/>
    <lineage>
        <taxon>Bacteria</taxon>
        <taxon>Bacillati</taxon>
        <taxon>Actinomycetota</taxon>
        <taxon>Actinomycetes</taxon>
        <taxon>Mycobacteriales</taxon>
        <taxon>Nocardiaceae</taxon>
        <taxon>Nocardia</taxon>
    </lineage>
</organism>
<dbReference type="Proteomes" id="UP000057820">
    <property type="component" value="Plasmid 2"/>
</dbReference>
<feature type="transmembrane region" description="Helical" evidence="1">
    <location>
        <begin position="203"/>
        <end position="224"/>
    </location>
</feature>
<feature type="transmembrane region" description="Helical" evidence="1">
    <location>
        <begin position="47"/>
        <end position="69"/>
    </location>
</feature>
<accession>A0A0H5PDD6</accession>
<keyword evidence="1" id="KW-0812">Transmembrane</keyword>
<dbReference type="EMBL" id="LN868939">
    <property type="protein sequence ID" value="CRY80571.1"/>
    <property type="molecule type" value="Genomic_DNA"/>
</dbReference>
<sequence length="435" mass="47541">MRMIPDVAVSEIRRAHLDEARAPGVVGATMCTMIGSKRARFQPVTEGASVTQLELFFDLVIVFAFTMVTDLASEETTAKNMLRALLVLAVMWWVWISYSWVGNVVRADEGLSRVAMFVAMGAAFIAALTIPEAFHDMPGGWFGPLVFAIAYLVARLVHLWVFWLASAEDAQLRGQVARWGLGSITIGTTLLVIAAMTHGVVQMALWLAAIVGDMLWTMVAGDDWRLNSAKHFAERYGLIIIVALGESIVSIGIGVAGLPISWPITVAAMLGLAVSGLLWWAYFDVASIAVEHELKTADGQRQIQIARNCYTYWHFPMIVGIIALSLGLKKVLYYVGDQSDHTLHDALYGIPLFALYGGVVLYLVALTGFKYYATREFSTQRVLTAVVLLALIPLAAALPALISLGLLAAVLMCLIGWEMVRFAEPRDQIRHANGA</sequence>